<keyword evidence="5" id="KW-0804">Transcription</keyword>
<dbReference type="InterPro" id="IPR056280">
    <property type="entry name" value="AIPP2-like_SPOC"/>
</dbReference>
<keyword evidence="10" id="KW-1185">Reference proteome</keyword>
<dbReference type="GO" id="GO:0008270">
    <property type="term" value="F:zinc ion binding"/>
    <property type="evidence" value="ECO:0007669"/>
    <property type="project" value="UniProtKB-KW"/>
</dbReference>
<feature type="transmembrane region" description="Helical" evidence="7">
    <location>
        <begin position="755"/>
        <end position="778"/>
    </location>
</feature>
<protein>
    <recommendedName>
        <fullName evidence="8">Zinc finger PHD-type domain-containing protein</fullName>
    </recommendedName>
</protein>
<dbReference type="GO" id="GO:0140566">
    <property type="term" value="F:histone reader activity"/>
    <property type="evidence" value="ECO:0007669"/>
    <property type="project" value="InterPro"/>
</dbReference>
<dbReference type="GO" id="GO:0034244">
    <property type="term" value="P:negative regulation of transcription elongation by RNA polymerase II"/>
    <property type="evidence" value="ECO:0007669"/>
    <property type="project" value="InterPro"/>
</dbReference>
<sequence>MLQDVDLLKASPESTIDQALVVDPSQDRKGDSHGKLSSSEVSNIPSTSCQSSFSDDLQSLDSLKSPGYSKDLPMLQIAITSQTTVKRQDQDVFDCQGDNSSCISKDDGAAMISSDQYGGEDHKIVTSRAVSVSSPYPDVLEKSLNVLSISKGSPIASTQDPCLQNQNLMHEDRADEPDELVDVRICDICGDAGREASLALCSKCSDGAEHIYCMSPKMDKVSEGDWFCEECLLMQDPKRQRQVMMEGPDDAPNSSRIQEPSQGSPTIISAIHHDGKMKTNHSSKASCSSDKRPGLAIDVRSKAKKGIDDRSAQPLKISDSGGNSRLTHRSSLKNMNEKKNASRQVSSFVVPDNKMVKQGSSEHRSSKPEQQSCGGKLFLLIPMSIDNVVEWAWSFTDKKIVDSSVSNLEVQHSREDIHQRRRSTEDKADCELKKDHPDKKVVESLSLAGASSMPPEVSNMQSSVSNIKGVRYGNKSNIAEKNCSLESKTNQVDFPSAGSSPTNVRSSCAKVAPQIGKAASSPIKSFEDKSAIQVNGNTNVEAFDSLALEGKNRVNTSAGSVEESNSPNCASYVINSPAKNVNAYPDLRMSLSTQKAELAEIKRNNNDVSSFTVQHMKVKPTIDPVNLDHMAPNLTSAVPESRCIWRGTFSLEKSGKLPTDCYGVQAHLSTRASSKIADLVLKFSDELLLKEVPRLHTWPIQFQKNNPNEQDIALYFFAQDLCSYERSYRMLLEGMSTNDIALEANFGGGLKDLCALLSLIVYIFLTGWNSLPFLWGVFRIKNFDDSRVPDLNVVTVNQGVSSPATCGSQNKFVSALLSGSSALTSYSSMHGPESVKPVALPSLALVTSKEQSIEHELPPLNKHIATLKYHDFQADAITPVRDWSKEDSGGGLYSYDLQTDIIPCGQLAREHTAEVGFRSDSSYKDMGFTASELRQGHDVFSGNSFSLDSGPSGSSDGGECAKSAVELQIEPSENPRRYNTLNLNHCLDNRSGSEELDLDLALGFPSKSDYEPEITLNDGIDRDGDVSLVLSLGMPCSTS</sequence>
<keyword evidence="7" id="KW-0472">Membrane</keyword>
<feature type="region of interest" description="Disordered" evidence="6">
    <location>
        <begin position="412"/>
        <end position="431"/>
    </location>
</feature>
<dbReference type="InterPro" id="IPR011011">
    <property type="entry name" value="Znf_FYVE_PHD"/>
</dbReference>
<proteinExistence type="predicted"/>
<dbReference type="EnsemblPlants" id="AUR62018720-RA">
    <property type="protein sequence ID" value="AUR62018720-RA:cds"/>
    <property type="gene ID" value="AUR62018720"/>
</dbReference>
<evidence type="ECO:0000256" key="2">
    <source>
        <dbReference type="ARBA" id="ARBA00022771"/>
    </source>
</evidence>
<keyword evidence="4" id="KW-0805">Transcription regulation</keyword>
<dbReference type="PANTHER" id="PTHR33304">
    <property type="match status" value="1"/>
</dbReference>
<feature type="domain" description="Zinc finger PHD-type" evidence="8">
    <location>
        <begin position="185"/>
        <end position="232"/>
    </location>
</feature>
<dbReference type="SMART" id="SM00249">
    <property type="entry name" value="PHD"/>
    <property type="match status" value="1"/>
</dbReference>
<dbReference type="InterPro" id="IPR049914">
    <property type="entry name" value="PHD1-3/5-6"/>
</dbReference>
<dbReference type="OMA" id="MFFFLWG"/>
<evidence type="ECO:0000313" key="10">
    <source>
        <dbReference type="Proteomes" id="UP000596660"/>
    </source>
</evidence>
<feature type="compositionally biased region" description="Polar residues" evidence="6">
    <location>
        <begin position="252"/>
        <end position="267"/>
    </location>
</feature>
<dbReference type="Pfam" id="PF00628">
    <property type="entry name" value="PHD"/>
    <property type="match status" value="1"/>
</dbReference>
<evidence type="ECO:0000256" key="7">
    <source>
        <dbReference type="SAM" id="Phobius"/>
    </source>
</evidence>
<feature type="compositionally biased region" description="Basic and acidic residues" evidence="6">
    <location>
        <begin position="25"/>
        <end position="34"/>
    </location>
</feature>
<reference evidence="9" key="1">
    <citation type="journal article" date="2017" name="Nature">
        <title>The genome of Chenopodium quinoa.</title>
        <authorList>
            <person name="Jarvis D.E."/>
            <person name="Ho Y.S."/>
            <person name="Lightfoot D.J."/>
            <person name="Schmoeckel S.M."/>
            <person name="Li B."/>
            <person name="Borm T.J.A."/>
            <person name="Ohyanagi H."/>
            <person name="Mineta K."/>
            <person name="Michell C.T."/>
            <person name="Saber N."/>
            <person name="Kharbatia N.M."/>
            <person name="Rupper R.R."/>
            <person name="Sharp A.R."/>
            <person name="Dally N."/>
            <person name="Boughton B.A."/>
            <person name="Woo Y.H."/>
            <person name="Gao G."/>
            <person name="Schijlen E.G.W.M."/>
            <person name="Guo X."/>
            <person name="Momin A.A."/>
            <person name="Negrao S."/>
            <person name="Al-Babili S."/>
            <person name="Gehring C."/>
            <person name="Roessner U."/>
            <person name="Jung C."/>
            <person name="Murphy K."/>
            <person name="Arold S.T."/>
            <person name="Gojobori T."/>
            <person name="van der Linden C.G."/>
            <person name="van Loo E.N."/>
            <person name="Jellen E.N."/>
            <person name="Maughan P.J."/>
            <person name="Tester M."/>
        </authorList>
    </citation>
    <scope>NUCLEOTIDE SEQUENCE [LARGE SCALE GENOMIC DNA]</scope>
    <source>
        <strain evidence="9">cv. PI 614886</strain>
    </source>
</reference>
<name>A0A803LU26_CHEQI</name>
<dbReference type="Gene3D" id="3.30.40.10">
    <property type="entry name" value="Zinc/RING finger domain, C3HC4 (zinc finger)"/>
    <property type="match status" value="1"/>
</dbReference>
<dbReference type="Pfam" id="PF23121">
    <property type="entry name" value="SPOC_AIPP2"/>
    <property type="match status" value="1"/>
</dbReference>
<organism evidence="9 10">
    <name type="scientific">Chenopodium quinoa</name>
    <name type="common">Quinoa</name>
    <dbReference type="NCBI Taxonomy" id="63459"/>
    <lineage>
        <taxon>Eukaryota</taxon>
        <taxon>Viridiplantae</taxon>
        <taxon>Streptophyta</taxon>
        <taxon>Embryophyta</taxon>
        <taxon>Tracheophyta</taxon>
        <taxon>Spermatophyta</taxon>
        <taxon>Magnoliopsida</taxon>
        <taxon>eudicotyledons</taxon>
        <taxon>Gunneridae</taxon>
        <taxon>Pentapetalae</taxon>
        <taxon>Caryophyllales</taxon>
        <taxon>Chenopodiaceae</taxon>
        <taxon>Chenopodioideae</taxon>
        <taxon>Atripliceae</taxon>
        <taxon>Chenopodium</taxon>
    </lineage>
</organism>
<dbReference type="Gramene" id="AUR62018720-RA">
    <property type="protein sequence ID" value="AUR62018720-RA:cds"/>
    <property type="gene ID" value="AUR62018720"/>
</dbReference>
<feature type="compositionally biased region" description="Low complexity" evidence="6">
    <location>
        <begin position="48"/>
        <end position="65"/>
    </location>
</feature>
<dbReference type="InterPro" id="IPR019787">
    <property type="entry name" value="Znf_PHD-finger"/>
</dbReference>
<keyword evidence="7" id="KW-1133">Transmembrane helix</keyword>
<reference evidence="9" key="2">
    <citation type="submission" date="2021-03" db="UniProtKB">
        <authorList>
            <consortium name="EnsemblPlants"/>
        </authorList>
    </citation>
    <scope>IDENTIFICATION</scope>
</reference>
<dbReference type="AlphaFoldDB" id="A0A803LU26"/>
<keyword evidence="7" id="KW-0812">Transmembrane</keyword>
<keyword evidence="1" id="KW-0479">Metal-binding</keyword>
<keyword evidence="2" id="KW-0863">Zinc-finger</keyword>
<evidence type="ECO:0000256" key="5">
    <source>
        <dbReference type="ARBA" id="ARBA00023163"/>
    </source>
</evidence>
<keyword evidence="3" id="KW-0862">Zinc</keyword>
<evidence type="ECO:0000256" key="4">
    <source>
        <dbReference type="ARBA" id="ARBA00023015"/>
    </source>
</evidence>
<evidence type="ECO:0000256" key="3">
    <source>
        <dbReference type="ARBA" id="ARBA00022833"/>
    </source>
</evidence>
<feature type="compositionally biased region" description="Basic and acidic residues" evidence="6">
    <location>
        <begin position="289"/>
        <end position="311"/>
    </location>
</feature>
<feature type="compositionally biased region" description="Polar residues" evidence="6">
    <location>
        <begin position="35"/>
        <end position="47"/>
    </location>
</feature>
<evidence type="ECO:0000259" key="8">
    <source>
        <dbReference type="SMART" id="SM00249"/>
    </source>
</evidence>
<accession>A0A803LU26</accession>
<dbReference type="Proteomes" id="UP000596660">
    <property type="component" value="Unplaced"/>
</dbReference>
<evidence type="ECO:0000256" key="6">
    <source>
        <dbReference type="SAM" id="MobiDB-lite"/>
    </source>
</evidence>
<dbReference type="PANTHER" id="PTHR33304:SF9">
    <property type="entry name" value="RING_FYVE_PHD ZINC FINGER SUPERFAMILY PROTEIN"/>
    <property type="match status" value="1"/>
</dbReference>
<evidence type="ECO:0000256" key="1">
    <source>
        <dbReference type="ARBA" id="ARBA00022723"/>
    </source>
</evidence>
<dbReference type="SUPFAM" id="SSF57903">
    <property type="entry name" value="FYVE/PHD zinc finger"/>
    <property type="match status" value="1"/>
</dbReference>
<dbReference type="InterPro" id="IPR013083">
    <property type="entry name" value="Znf_RING/FYVE/PHD"/>
</dbReference>
<feature type="region of interest" description="Disordered" evidence="6">
    <location>
        <begin position="1"/>
        <end position="65"/>
    </location>
</feature>
<dbReference type="InterPro" id="IPR001965">
    <property type="entry name" value="Znf_PHD"/>
</dbReference>
<evidence type="ECO:0000313" key="9">
    <source>
        <dbReference type="EnsemblPlants" id="AUR62018720-RA:cds"/>
    </source>
</evidence>
<feature type="region of interest" description="Disordered" evidence="6">
    <location>
        <begin position="244"/>
        <end position="372"/>
    </location>
</feature>